<organism evidence="6 7">
    <name type="scientific">Streptococcus milleri</name>
    <dbReference type="NCBI Taxonomy" id="33040"/>
    <lineage>
        <taxon>Bacteria</taxon>
        <taxon>Bacillati</taxon>
        <taxon>Bacillota</taxon>
        <taxon>Bacilli</taxon>
        <taxon>Lactobacillales</taxon>
        <taxon>Streptococcaceae</taxon>
        <taxon>Streptococcus</taxon>
    </lineage>
</organism>
<feature type="domain" description="SIS" evidence="5">
    <location>
        <begin position="248"/>
        <end position="396"/>
    </location>
</feature>
<dbReference type="AlphaFoldDB" id="A0A380L2P7"/>
<dbReference type="InterPro" id="IPR046348">
    <property type="entry name" value="SIS_dom_sf"/>
</dbReference>
<dbReference type="GO" id="GO:0009401">
    <property type="term" value="P:phosphoenolpyruvate-dependent sugar phosphotransferase system"/>
    <property type="evidence" value="ECO:0007669"/>
    <property type="project" value="TreeGrafter"/>
</dbReference>
<dbReference type="CDD" id="cd05008">
    <property type="entry name" value="SIS_GlmS_GlmD_1"/>
    <property type="match status" value="1"/>
</dbReference>
<comment type="similarity">
    <text evidence="1">Belongs to the SIS family. AgaS subfamily.</text>
</comment>
<evidence type="ECO:0000256" key="2">
    <source>
        <dbReference type="ARBA" id="ARBA00022737"/>
    </source>
</evidence>
<dbReference type="EMBL" id="UHFT01000001">
    <property type="protein sequence ID" value="SUN79076.1"/>
    <property type="molecule type" value="Genomic_DNA"/>
</dbReference>
<evidence type="ECO:0000313" key="7">
    <source>
        <dbReference type="Proteomes" id="UP000255236"/>
    </source>
</evidence>
<accession>A0A380L2P7</accession>
<dbReference type="PROSITE" id="PS51464">
    <property type="entry name" value="SIS"/>
    <property type="match status" value="2"/>
</dbReference>
<dbReference type="FunFam" id="3.40.50.10490:FF:000051">
    <property type="entry name" value="Sugar isomerase, AgaS family"/>
    <property type="match status" value="1"/>
</dbReference>
<protein>
    <submittedName>
        <fullName evidence="6">Sugar isomerase domain protein</fullName>
        <ecNumber evidence="6">5.-.-.-</ecNumber>
        <ecNumber evidence="6">5.3.1.-</ecNumber>
    </submittedName>
</protein>
<evidence type="ECO:0000256" key="4">
    <source>
        <dbReference type="ARBA" id="ARBA00029292"/>
    </source>
</evidence>
<dbReference type="Pfam" id="PF01380">
    <property type="entry name" value="SIS"/>
    <property type="match status" value="2"/>
</dbReference>
<keyword evidence="7" id="KW-1185">Reference proteome</keyword>
<dbReference type="Proteomes" id="UP000255236">
    <property type="component" value="Unassembled WGS sequence"/>
</dbReference>
<dbReference type="GO" id="GO:0005886">
    <property type="term" value="C:plasma membrane"/>
    <property type="evidence" value="ECO:0007669"/>
    <property type="project" value="TreeGrafter"/>
</dbReference>
<reference evidence="6" key="1">
    <citation type="submission" date="2018-06" db="EMBL/GenBank/DDBJ databases">
        <authorList>
            <consortium name="Pathogen Informatics"/>
            <person name="Doyle S."/>
        </authorList>
    </citation>
    <scope>NUCLEOTIDE SEQUENCE [LARGE SCALE GENOMIC DNA]</scope>
    <source>
        <strain evidence="6">NCTC11063</strain>
    </source>
</reference>
<dbReference type="InterPro" id="IPR001347">
    <property type="entry name" value="SIS_dom"/>
</dbReference>
<keyword evidence="3" id="KW-0378">Hydrolase</keyword>
<proteinExistence type="inferred from homology"/>
<evidence type="ECO:0000256" key="3">
    <source>
        <dbReference type="ARBA" id="ARBA00022801"/>
    </source>
</evidence>
<comment type="caution">
    <text evidence="6">The sequence shown here is derived from an EMBL/GenBank/DDBJ whole genome shotgun (WGS) entry which is preliminary data.</text>
</comment>
<keyword evidence="2" id="KW-0677">Repeat</keyword>
<dbReference type="EC" id="5.-.-.-" evidence="6"/>
<comment type="catalytic activity">
    <reaction evidence="4">
        <text>D-galactosamine 6-phosphate + H2O = D-tagatopyranose 1-phosphate + NH4(+)</text>
        <dbReference type="Rhea" id="RHEA:47680"/>
        <dbReference type="ChEBI" id="CHEBI:15377"/>
        <dbReference type="ChEBI" id="CHEBI:28938"/>
        <dbReference type="ChEBI" id="CHEBI:71674"/>
        <dbReference type="ChEBI" id="CHEBI:138150"/>
    </reaction>
</comment>
<dbReference type="GO" id="GO:0097367">
    <property type="term" value="F:carbohydrate derivative binding"/>
    <property type="evidence" value="ECO:0007669"/>
    <property type="project" value="InterPro"/>
</dbReference>
<dbReference type="EC" id="5.3.1.-" evidence="6"/>
<evidence type="ECO:0000256" key="1">
    <source>
        <dbReference type="ARBA" id="ARBA00007748"/>
    </source>
</evidence>
<sequence length="417" mass="46550">MDFLEILISRPLLLVNRKHHICKAERRNMLNYTKEKLVELGAEITTREIYQQPQVWQTAFENYKAQADEIVAFLNGIDEKHDYIKVILTGAGTSAYVGDTLLPYFRKLYDERKWNFNAIATTDIVANPLAYLHKEVPTVLVSFARSGNSPESVATVDLAKDLVEELYQITITCAAEGKLAQQAHGDECNLLLLQPALSNDAGFAMTSSFTSMMLTALLVFDKADLAVKEGKISALIALSQKVLDSAEMIQKMVSLDYNRVIYLGAGPFFGLAHEAQLKILELTAGQVVTMYESPVGFRHGPKSLVNEETVIVVFGSTDSYTKLYDLDLVREVAGDDIARKVILLTDQREDLENVEQFILSSQSLADDVYRVFPYIVYGQLFALLTSLKVQNRPDTPSPTGTVNRVVQGVIIHPFDKE</sequence>
<name>A0A380L2P7_9STRE</name>
<dbReference type="PANTHER" id="PTHR32502:SF3">
    <property type="entry name" value="D-GALACTOSAMINE-6-PHOSPHATE DEAMINASE AGAS-RELATED"/>
    <property type="match status" value="1"/>
</dbReference>
<dbReference type="GO" id="GO:0016787">
    <property type="term" value="F:hydrolase activity"/>
    <property type="evidence" value="ECO:0007669"/>
    <property type="project" value="UniProtKB-KW"/>
</dbReference>
<evidence type="ECO:0000259" key="5">
    <source>
        <dbReference type="PROSITE" id="PS51464"/>
    </source>
</evidence>
<keyword evidence="6" id="KW-0413">Isomerase</keyword>
<dbReference type="InterPro" id="IPR035464">
    <property type="entry name" value="SIS_AgaS"/>
</dbReference>
<dbReference type="InterPro" id="IPR050303">
    <property type="entry name" value="GatZ_KbaZ_carbometab"/>
</dbReference>
<dbReference type="GO" id="GO:0016853">
    <property type="term" value="F:isomerase activity"/>
    <property type="evidence" value="ECO:0007669"/>
    <property type="project" value="UniProtKB-KW"/>
</dbReference>
<dbReference type="InterPro" id="IPR035466">
    <property type="entry name" value="GlmS/AgaS_SIS"/>
</dbReference>
<dbReference type="SUPFAM" id="SSF53697">
    <property type="entry name" value="SIS domain"/>
    <property type="match status" value="1"/>
</dbReference>
<dbReference type="Gene3D" id="3.40.50.10490">
    <property type="entry name" value="Glucose-6-phosphate isomerase like protein, domain 1"/>
    <property type="match status" value="2"/>
</dbReference>
<evidence type="ECO:0000313" key="6">
    <source>
        <dbReference type="EMBL" id="SUN79076.1"/>
    </source>
</evidence>
<feature type="domain" description="SIS" evidence="5">
    <location>
        <begin position="70"/>
        <end position="231"/>
    </location>
</feature>
<gene>
    <name evidence="6" type="primary">agaS</name>
    <name evidence="6" type="ORF">NCTC11063_00078</name>
</gene>
<dbReference type="CDD" id="cd05010">
    <property type="entry name" value="SIS_AgaS_like"/>
    <property type="match status" value="1"/>
</dbReference>
<dbReference type="PANTHER" id="PTHR32502">
    <property type="entry name" value="N-ACETYLGALACTOSAMINE PERMEASE II COMPONENT-RELATED"/>
    <property type="match status" value="1"/>
</dbReference>
<dbReference type="GO" id="GO:1901135">
    <property type="term" value="P:carbohydrate derivative metabolic process"/>
    <property type="evidence" value="ECO:0007669"/>
    <property type="project" value="InterPro"/>
</dbReference>